<dbReference type="RefSeq" id="WP_046276774.1">
    <property type="nucleotide sequence ID" value="NZ_LATL02000025.1"/>
</dbReference>
<protein>
    <submittedName>
        <fullName evidence="1">Fe-S oxidoreductase</fullName>
    </submittedName>
</protein>
<organism evidence="1 2">
    <name type="scientific">Limnoraphis robusta CS-951</name>
    <dbReference type="NCBI Taxonomy" id="1637645"/>
    <lineage>
        <taxon>Bacteria</taxon>
        <taxon>Bacillati</taxon>
        <taxon>Cyanobacteriota</taxon>
        <taxon>Cyanophyceae</taxon>
        <taxon>Oscillatoriophycideae</taxon>
        <taxon>Oscillatoriales</taxon>
        <taxon>Sirenicapillariaceae</taxon>
        <taxon>Limnoraphis</taxon>
    </lineage>
</organism>
<evidence type="ECO:0000313" key="2">
    <source>
        <dbReference type="Proteomes" id="UP000033607"/>
    </source>
</evidence>
<comment type="caution">
    <text evidence="1">The sequence shown here is derived from an EMBL/GenBank/DDBJ whole genome shotgun (WGS) entry which is preliminary data.</text>
</comment>
<proteinExistence type="predicted"/>
<evidence type="ECO:0000313" key="1">
    <source>
        <dbReference type="EMBL" id="KKD39732.1"/>
    </source>
</evidence>
<reference evidence="1 2" key="1">
    <citation type="submission" date="2015-06" db="EMBL/GenBank/DDBJ databases">
        <title>Draft genome assembly of filamentous brackish cyanobacterium Limnoraphis robusta strain CS-951.</title>
        <authorList>
            <person name="Willis A."/>
            <person name="Parks M."/>
            <person name="Burford M.A."/>
        </authorList>
    </citation>
    <scope>NUCLEOTIDE SEQUENCE [LARGE SCALE GENOMIC DNA]</scope>
    <source>
        <strain evidence="1 2">CS-951</strain>
    </source>
</reference>
<gene>
    <name evidence="1" type="ORF">WN50_01730</name>
</gene>
<dbReference type="AlphaFoldDB" id="A0A0F5YM62"/>
<dbReference type="InterPro" id="IPR005358">
    <property type="entry name" value="Puta_zinc/iron-chelating_dom"/>
</dbReference>
<accession>A0A0F5YM62</accession>
<dbReference type="EMBL" id="LATL02000025">
    <property type="protein sequence ID" value="KKD39732.1"/>
    <property type="molecule type" value="Genomic_DNA"/>
</dbReference>
<dbReference type="OrthoDB" id="9810361at2"/>
<name>A0A0F5YM62_9CYAN</name>
<sequence>MSLDIAAQVMESYRQIDQEIETFQTETQLHCPTGCGWCCENPNVEATPLEMLPLVLELFQRGEVDQWLQQAEDSDFQGQCIFYKTDPFVMGNGRCQVYLWRPTICRLFGFATVTSKSGEVQLAACVRHKAAIPDIVAQTQVLINQKTVHPPNFADISQQIASLEPGFGHQRLPINEALKVAVEKVGLYLQMLGQNK</sequence>
<dbReference type="Proteomes" id="UP000033607">
    <property type="component" value="Unassembled WGS sequence"/>
</dbReference>
<dbReference type="Pfam" id="PF03692">
    <property type="entry name" value="CxxCxxCC"/>
    <property type="match status" value="1"/>
</dbReference>